<dbReference type="InterPro" id="IPR013767">
    <property type="entry name" value="PAS_fold"/>
</dbReference>
<dbReference type="InterPro" id="IPR052016">
    <property type="entry name" value="Bact_Sigma-Reg"/>
</dbReference>
<gene>
    <name evidence="3" type="primary">rsbU_1</name>
    <name evidence="3" type="ORF">CLMAG_20720</name>
</gene>
<keyword evidence="4" id="KW-1185">Reference proteome</keyword>
<dbReference type="Gene3D" id="3.30.450.20">
    <property type="entry name" value="PAS domain"/>
    <property type="match status" value="2"/>
</dbReference>
<dbReference type="NCBIfam" id="TIGR00229">
    <property type="entry name" value="sensory_box"/>
    <property type="match status" value="1"/>
</dbReference>
<dbReference type="InterPro" id="IPR036457">
    <property type="entry name" value="PPM-type-like_dom_sf"/>
</dbReference>
<sequence length="488" mass="55654">MGFSMNNEAFNEKKKSDTVAYSRLLEGIISGIPDIIKVYNIDQTVEFYNEVGYSFYSKVPEEVKGKKCYEVLGGSKKCDDCPFEKAIETKKMVITEKYIPELNKYMDICCNPVLNEFGEIVFIVERLRDITEKKMLDNIIKESEERYRQIINASPDAMIITEDSKIALANSEAINLIGIDYDELKGKSIFKYIPKKFMKTIRKKLKYICVYKKMKDTYEVSISCTSKRSMDLQISSSYIDYKGKQAVLSVIRDITDTKKGLNEAAEIQKKTLQKSFPVPEKVNLEISYVPCRTVSGDFFRFYKVNDDLVIGILIDVSGKGIAASLNISAVDVLFNQEVLISHKPIDIVNSLNKKIGNYLGENYVAVCCFSMNFKENKAAIVGAGINEFLFKKSNSSVVKKVAIEGAFLGMFEDSIFDEYTVYFEKGDRFYFFTDGLDFILDDDKTVQNYMGKVSISKFKNYIDEFLNDTVIETDTLKDDCTLLAFEIM</sequence>
<keyword evidence="1 3" id="KW-0378">Hydrolase</keyword>
<dbReference type="Pfam" id="PF00989">
    <property type="entry name" value="PAS"/>
    <property type="match status" value="1"/>
</dbReference>
<comment type="caution">
    <text evidence="3">The sequence shown here is derived from an EMBL/GenBank/DDBJ whole genome shotgun (WGS) entry which is preliminary data.</text>
</comment>
<dbReference type="Pfam" id="PF07228">
    <property type="entry name" value="SpoIIE"/>
    <property type="match status" value="1"/>
</dbReference>
<dbReference type="GO" id="GO:0006355">
    <property type="term" value="P:regulation of DNA-templated transcription"/>
    <property type="evidence" value="ECO:0007669"/>
    <property type="project" value="InterPro"/>
</dbReference>
<dbReference type="InterPro" id="IPR000014">
    <property type="entry name" value="PAS"/>
</dbReference>
<dbReference type="Pfam" id="PF08448">
    <property type="entry name" value="PAS_4"/>
    <property type="match status" value="1"/>
</dbReference>
<accession>A0A162T5G1</accession>
<evidence type="ECO:0000256" key="1">
    <source>
        <dbReference type="ARBA" id="ARBA00022801"/>
    </source>
</evidence>
<evidence type="ECO:0000313" key="3">
    <source>
        <dbReference type="EMBL" id="KZL92263.1"/>
    </source>
</evidence>
<dbReference type="Proteomes" id="UP000076603">
    <property type="component" value="Unassembled WGS sequence"/>
</dbReference>
<dbReference type="GO" id="GO:0016791">
    <property type="term" value="F:phosphatase activity"/>
    <property type="evidence" value="ECO:0007669"/>
    <property type="project" value="TreeGrafter"/>
</dbReference>
<dbReference type="EMBL" id="LWAE01000002">
    <property type="protein sequence ID" value="KZL92263.1"/>
    <property type="molecule type" value="Genomic_DNA"/>
</dbReference>
<dbReference type="PATRIC" id="fig|1121326.3.peg.2062"/>
<proteinExistence type="predicted"/>
<evidence type="ECO:0000313" key="4">
    <source>
        <dbReference type="Proteomes" id="UP000076603"/>
    </source>
</evidence>
<dbReference type="AlphaFoldDB" id="A0A162T5G1"/>
<dbReference type="PANTHER" id="PTHR43156">
    <property type="entry name" value="STAGE II SPORULATION PROTEIN E-RELATED"/>
    <property type="match status" value="1"/>
</dbReference>
<evidence type="ECO:0000259" key="2">
    <source>
        <dbReference type="PROSITE" id="PS50112"/>
    </source>
</evidence>
<feature type="domain" description="PAS" evidence="2">
    <location>
        <begin position="143"/>
        <end position="206"/>
    </location>
</feature>
<dbReference type="Gene3D" id="3.60.40.10">
    <property type="entry name" value="PPM-type phosphatase domain"/>
    <property type="match status" value="1"/>
</dbReference>
<dbReference type="STRING" id="1121326.CLMAG_20720"/>
<dbReference type="InterPro" id="IPR001932">
    <property type="entry name" value="PPM-type_phosphatase-like_dom"/>
</dbReference>
<organism evidence="3 4">
    <name type="scientific">Clostridium magnum DSM 2767</name>
    <dbReference type="NCBI Taxonomy" id="1121326"/>
    <lineage>
        <taxon>Bacteria</taxon>
        <taxon>Bacillati</taxon>
        <taxon>Bacillota</taxon>
        <taxon>Clostridia</taxon>
        <taxon>Eubacteriales</taxon>
        <taxon>Clostridiaceae</taxon>
        <taxon>Clostridium</taxon>
    </lineage>
</organism>
<dbReference type="SMART" id="SM00091">
    <property type="entry name" value="PAS"/>
    <property type="match status" value="2"/>
</dbReference>
<dbReference type="PANTHER" id="PTHR43156:SF2">
    <property type="entry name" value="STAGE II SPORULATION PROTEIN E"/>
    <property type="match status" value="1"/>
</dbReference>
<dbReference type="SUPFAM" id="SSF55785">
    <property type="entry name" value="PYP-like sensor domain (PAS domain)"/>
    <property type="match status" value="2"/>
</dbReference>
<dbReference type="SMART" id="SM00331">
    <property type="entry name" value="PP2C_SIG"/>
    <property type="match status" value="1"/>
</dbReference>
<name>A0A162T5G1_9CLOT</name>
<protein>
    <submittedName>
        <fullName evidence="3">Phosphoserine phosphatase RsbU</fullName>
        <ecNumber evidence="3">3.1.3.3</ecNumber>
    </submittedName>
</protein>
<dbReference type="InterPro" id="IPR035965">
    <property type="entry name" value="PAS-like_dom_sf"/>
</dbReference>
<dbReference type="InterPro" id="IPR013656">
    <property type="entry name" value="PAS_4"/>
</dbReference>
<dbReference type="PROSITE" id="PS50112">
    <property type="entry name" value="PAS"/>
    <property type="match status" value="1"/>
</dbReference>
<dbReference type="CDD" id="cd00130">
    <property type="entry name" value="PAS"/>
    <property type="match status" value="1"/>
</dbReference>
<dbReference type="EC" id="3.1.3.3" evidence="3"/>
<reference evidence="3 4" key="1">
    <citation type="submission" date="2016-04" db="EMBL/GenBank/DDBJ databases">
        <title>Genome sequence of Clostridium magnum DSM 2767.</title>
        <authorList>
            <person name="Poehlein A."/>
            <person name="Uhlig R."/>
            <person name="Fischer R."/>
            <person name="Bahl H."/>
            <person name="Daniel R."/>
        </authorList>
    </citation>
    <scope>NUCLEOTIDE SEQUENCE [LARGE SCALE GENOMIC DNA]</scope>
    <source>
        <strain evidence="3 4">DSM 2767</strain>
    </source>
</reference>